<dbReference type="RefSeq" id="WP_085423429.1">
    <property type="nucleotide sequence ID" value="NZ_FXAF01000006.1"/>
</dbReference>
<dbReference type="AlphaFoldDB" id="A0A1X7FD38"/>
<evidence type="ECO:0000313" key="1">
    <source>
        <dbReference type="EMBL" id="SMF50332.1"/>
    </source>
</evidence>
<evidence type="ECO:0008006" key="3">
    <source>
        <dbReference type="Google" id="ProtNLM"/>
    </source>
</evidence>
<accession>A0A1X7FD38</accession>
<dbReference type="Proteomes" id="UP000192903">
    <property type="component" value="Unassembled WGS sequence"/>
</dbReference>
<dbReference type="Gene3D" id="6.10.250.730">
    <property type="match status" value="1"/>
</dbReference>
<dbReference type="STRING" id="464029.SAMN02982989_2743"/>
<evidence type="ECO:0000313" key="2">
    <source>
        <dbReference type="Proteomes" id="UP000192903"/>
    </source>
</evidence>
<name>A0A1X7FD38_9HYPH</name>
<protein>
    <recommendedName>
        <fullName evidence="3">DUF982 domain-containing protein</fullName>
    </recommendedName>
</protein>
<organism evidence="1 2">
    <name type="scientific">Xaviernesmea oryzae</name>
    <dbReference type="NCBI Taxonomy" id="464029"/>
    <lineage>
        <taxon>Bacteria</taxon>
        <taxon>Pseudomonadati</taxon>
        <taxon>Pseudomonadota</taxon>
        <taxon>Alphaproteobacteria</taxon>
        <taxon>Hyphomicrobiales</taxon>
        <taxon>Rhizobiaceae</taxon>
        <taxon>Rhizobium/Agrobacterium group</taxon>
        <taxon>Xaviernesmea</taxon>
    </lineage>
</organism>
<sequence>MKSDSLHQFQPVGLAMHGTGRYSVVHSVEEAAEELLKEWPDDGGERFCEAVKACLDGIHDLVSPGEVRKAFINAAREARVMVIE</sequence>
<dbReference type="OrthoDB" id="8455244at2"/>
<gene>
    <name evidence="1" type="ORF">SAMN02982989_2743</name>
</gene>
<reference evidence="2" key="1">
    <citation type="submission" date="2017-04" db="EMBL/GenBank/DDBJ databases">
        <authorList>
            <person name="Varghese N."/>
            <person name="Submissions S."/>
        </authorList>
    </citation>
    <scope>NUCLEOTIDE SEQUENCE [LARGE SCALE GENOMIC DNA]</scope>
    <source>
        <strain evidence="2">B4P</strain>
    </source>
</reference>
<dbReference type="Pfam" id="PF06169">
    <property type="entry name" value="DUF982"/>
    <property type="match status" value="1"/>
</dbReference>
<keyword evidence="2" id="KW-1185">Reference proteome</keyword>
<proteinExistence type="predicted"/>
<dbReference type="EMBL" id="FXAF01000006">
    <property type="protein sequence ID" value="SMF50332.1"/>
    <property type="molecule type" value="Genomic_DNA"/>
</dbReference>
<dbReference type="InterPro" id="IPR010385">
    <property type="entry name" value="DUF982"/>
</dbReference>